<dbReference type="InterPro" id="IPR002035">
    <property type="entry name" value="VWF_A"/>
</dbReference>
<evidence type="ECO:0000256" key="1">
    <source>
        <dbReference type="SAM" id="MobiDB-lite"/>
    </source>
</evidence>
<dbReference type="PANTHER" id="PTHR10579">
    <property type="entry name" value="CALCIUM-ACTIVATED CHLORIDE CHANNEL REGULATOR"/>
    <property type="match status" value="1"/>
</dbReference>
<dbReference type="Pfam" id="PF00092">
    <property type="entry name" value="VWA"/>
    <property type="match status" value="1"/>
</dbReference>
<evidence type="ECO:0000313" key="4">
    <source>
        <dbReference type="Proteomes" id="UP001208570"/>
    </source>
</evidence>
<dbReference type="SMART" id="SM00327">
    <property type="entry name" value="VWA"/>
    <property type="match status" value="1"/>
</dbReference>
<evidence type="ECO:0000313" key="3">
    <source>
        <dbReference type="EMBL" id="KAK2169337.1"/>
    </source>
</evidence>
<protein>
    <recommendedName>
        <fullName evidence="2">VWFA domain-containing protein</fullName>
    </recommendedName>
</protein>
<sequence>MMVLDDDNDDDNNDDDHDDNHDQDDAMWRYSERLQNCHNEERSLDLTYFCSNIKDKINVVLALKPVEPPVRRYGTTEPPKVVPMRLVCVIDVSHSMAEPYGPDDDVSKLDKVKMFIQLLIHSLNNDDYLSIVTFGTVSNVIFPLTRMSRDGKVRAERALDDIRLGGVTNLSAGIFTGIDQFNSPFAKSRYFDDNIILFTDGMANEGIVETDEMVAEVRKRMKDLKEECHFERDYTIKICTMGTGGFLPEAVYSIGSAFSSDAFYFLEEDSNLELNMMKPVLFRQNGLVSSISVVVTPLNGVTLNVQEMTDDYLNPELESSGNTPDGATYFIHDICVNMYRHIVCSLLLPKKHKKLLKGKDVLRLVVEYRNATMQACVIEKTVTYEELPRKDVNNKDPDLAVNAVQNSRMSAQRMLNDAALAMKKLDRTTAKNLLQDGVNEIRSYLELVDAQVASEESHLLLNNELEPILVNLENCTNYLGDFTVRWDDAWGRIKALSSSIAREVPTASGIYVHGAELYNAPKVQDKLSELCDKLKDIYTSLGLATDTIDRYFGVVKELEGKLEEKFNETSV</sequence>
<dbReference type="AlphaFoldDB" id="A0AAD9KDV1"/>
<keyword evidence="4" id="KW-1185">Reference proteome</keyword>
<dbReference type="Proteomes" id="UP001208570">
    <property type="component" value="Unassembled WGS sequence"/>
</dbReference>
<dbReference type="SUPFAM" id="SSF53300">
    <property type="entry name" value="vWA-like"/>
    <property type="match status" value="1"/>
</dbReference>
<proteinExistence type="predicted"/>
<reference evidence="3" key="1">
    <citation type="journal article" date="2023" name="Mol. Biol. Evol.">
        <title>Third-Generation Sequencing Reveals the Adaptive Role of the Epigenome in Three Deep-Sea Polychaetes.</title>
        <authorList>
            <person name="Perez M."/>
            <person name="Aroh O."/>
            <person name="Sun Y."/>
            <person name="Lan Y."/>
            <person name="Juniper S.K."/>
            <person name="Young C.R."/>
            <person name="Angers B."/>
            <person name="Qian P.Y."/>
        </authorList>
    </citation>
    <scope>NUCLEOTIDE SEQUENCE</scope>
    <source>
        <strain evidence="3">P08H-3</strain>
    </source>
</reference>
<organism evidence="3 4">
    <name type="scientific">Paralvinella palmiformis</name>
    <dbReference type="NCBI Taxonomy" id="53620"/>
    <lineage>
        <taxon>Eukaryota</taxon>
        <taxon>Metazoa</taxon>
        <taxon>Spiralia</taxon>
        <taxon>Lophotrochozoa</taxon>
        <taxon>Annelida</taxon>
        <taxon>Polychaeta</taxon>
        <taxon>Sedentaria</taxon>
        <taxon>Canalipalpata</taxon>
        <taxon>Terebellida</taxon>
        <taxon>Terebelliformia</taxon>
        <taxon>Alvinellidae</taxon>
        <taxon>Paralvinella</taxon>
    </lineage>
</organism>
<dbReference type="PANTHER" id="PTHR10579:SF43">
    <property type="entry name" value="ZINC FINGER (C3HC4-TYPE RING FINGER) FAMILY PROTEIN"/>
    <property type="match status" value="1"/>
</dbReference>
<gene>
    <name evidence="3" type="ORF">LSH36_11g12001</name>
</gene>
<feature type="compositionally biased region" description="Acidic residues" evidence="1">
    <location>
        <begin position="1"/>
        <end position="17"/>
    </location>
</feature>
<dbReference type="PROSITE" id="PS50234">
    <property type="entry name" value="VWFA"/>
    <property type="match status" value="1"/>
</dbReference>
<comment type="caution">
    <text evidence="3">The sequence shown here is derived from an EMBL/GenBank/DDBJ whole genome shotgun (WGS) entry which is preliminary data.</text>
</comment>
<dbReference type="EMBL" id="JAODUP010000011">
    <property type="protein sequence ID" value="KAK2169337.1"/>
    <property type="molecule type" value="Genomic_DNA"/>
</dbReference>
<dbReference type="InterPro" id="IPR051266">
    <property type="entry name" value="CLCR"/>
</dbReference>
<accession>A0AAD9KDV1</accession>
<dbReference type="InterPro" id="IPR036465">
    <property type="entry name" value="vWFA_dom_sf"/>
</dbReference>
<feature type="region of interest" description="Disordered" evidence="1">
    <location>
        <begin position="1"/>
        <end position="23"/>
    </location>
</feature>
<dbReference type="Gene3D" id="3.40.50.410">
    <property type="entry name" value="von Willebrand factor, type A domain"/>
    <property type="match status" value="1"/>
</dbReference>
<evidence type="ECO:0000259" key="2">
    <source>
        <dbReference type="PROSITE" id="PS50234"/>
    </source>
</evidence>
<feature type="domain" description="VWFA" evidence="2">
    <location>
        <begin position="85"/>
        <end position="280"/>
    </location>
</feature>
<name>A0AAD9KDV1_9ANNE</name>